<dbReference type="NCBIfam" id="NF011470">
    <property type="entry name" value="PRK14887.1"/>
    <property type="match status" value="1"/>
</dbReference>
<reference evidence="1 2" key="1">
    <citation type="journal article" date="2011" name="PLoS ONE">
        <title>The complete genome sequence of Thermoproteus tenax: a physiologically versatile member of the Crenarchaeota.</title>
        <authorList>
            <person name="Siebers B."/>
            <person name="Zaparty M."/>
            <person name="Raddatz G."/>
            <person name="Tjaden B."/>
            <person name="Albers S.V."/>
            <person name="Bell S.D."/>
            <person name="Blombach F."/>
            <person name="Kletzin A."/>
            <person name="Kyrpides N."/>
            <person name="Lanz C."/>
            <person name="Plagens A."/>
            <person name="Rampp M."/>
            <person name="Rosinus A."/>
            <person name="von Jan M."/>
            <person name="Makarova K.S."/>
            <person name="Klenk H.P."/>
            <person name="Schuster S.C."/>
            <person name="Hensel R."/>
        </authorList>
    </citation>
    <scope>NUCLEOTIDE SEQUENCE [LARGE SCALE GENOMIC DNA]</scope>
    <source>
        <strain evidence="2">ATCC 35583 / DSM 2078 / JCM 9277 / NBRC 100435 / Kra 1</strain>
    </source>
</reference>
<keyword evidence="2" id="KW-1185">Reference proteome</keyword>
<dbReference type="Proteomes" id="UP000002654">
    <property type="component" value="Chromosome"/>
</dbReference>
<dbReference type="HOGENOM" id="CLU_191159_0_0_2"/>
<dbReference type="STRING" id="768679.TTX_0717"/>
<name>G4RP79_THETK</name>
<gene>
    <name evidence="1" type="ordered locus">TTX_0717</name>
</gene>
<dbReference type="KEGG" id="ttn:TTX_0717"/>
<dbReference type="GeneID" id="11261611"/>
<sequence>MAGSVGANKIVVEVETDLPCDISLALAPDDVDAPEGLEIRHQCRDGRYIVTIVHDDVMTLKNTLDEILRSLKVVGEVARSL</sequence>
<proteinExistence type="predicted"/>
<dbReference type="PATRIC" id="fig|768679.9.peg.728"/>
<dbReference type="RefSeq" id="WP_014126630.1">
    <property type="nucleotide sequence ID" value="NC_016070.1"/>
</dbReference>
<accession>G4RP79</accession>
<dbReference type="PaxDb" id="768679-TTX_0717"/>
<dbReference type="AlphaFoldDB" id="G4RP79"/>
<evidence type="ECO:0000313" key="2">
    <source>
        <dbReference type="Proteomes" id="UP000002654"/>
    </source>
</evidence>
<evidence type="ECO:0000313" key="1">
    <source>
        <dbReference type="EMBL" id="CCC81374.1"/>
    </source>
</evidence>
<dbReference type="EMBL" id="FN869859">
    <property type="protein sequence ID" value="CCC81374.1"/>
    <property type="molecule type" value="Genomic_DNA"/>
</dbReference>
<organism evidence="1 2">
    <name type="scientific">Thermoproteus tenax (strain ATCC 35583 / DSM 2078 / JCM 9277 / NBRC 100435 / Kra 1)</name>
    <dbReference type="NCBI Taxonomy" id="768679"/>
    <lineage>
        <taxon>Archaea</taxon>
        <taxon>Thermoproteota</taxon>
        <taxon>Thermoprotei</taxon>
        <taxon>Thermoproteales</taxon>
        <taxon>Thermoproteaceae</taxon>
        <taxon>Thermoproteus</taxon>
    </lineage>
</organism>
<protein>
    <submittedName>
        <fullName evidence="1">Subunit of KEOPS complex (Cgi121BUD32KAE1)</fullName>
    </submittedName>
</protein>
<dbReference type="eggNOG" id="arCOG01354">
    <property type="taxonomic scope" value="Archaea"/>
</dbReference>